<evidence type="ECO:0000256" key="1">
    <source>
        <dbReference type="ARBA" id="ARBA00022723"/>
    </source>
</evidence>
<keyword evidence="3" id="KW-0411">Iron-sulfur</keyword>
<accession>A0A916YIX4</accession>
<dbReference type="SFLD" id="SFLDG01084">
    <property type="entry name" value="Uncharacterised_Radical_SAM_Su"/>
    <property type="match status" value="1"/>
</dbReference>
<evidence type="ECO:0000256" key="2">
    <source>
        <dbReference type="ARBA" id="ARBA00023004"/>
    </source>
</evidence>
<dbReference type="CDD" id="cd01335">
    <property type="entry name" value="Radical_SAM"/>
    <property type="match status" value="1"/>
</dbReference>
<dbReference type="PANTHER" id="PTHR43432">
    <property type="entry name" value="SLR0285 PROTEIN"/>
    <property type="match status" value="1"/>
</dbReference>
<dbReference type="SUPFAM" id="SSF102114">
    <property type="entry name" value="Radical SAM enzymes"/>
    <property type="match status" value="1"/>
</dbReference>
<evidence type="ECO:0000313" key="5">
    <source>
        <dbReference type="EMBL" id="GGD47918.1"/>
    </source>
</evidence>
<dbReference type="PROSITE" id="PS51918">
    <property type="entry name" value="RADICAL_SAM"/>
    <property type="match status" value="1"/>
</dbReference>
<sequence>MAQKTYEYATAKQTLNKVTAKSMPFEWSVNPYRGCAHGCSFCYARAFQSFIGRDAEDEFQNHITIKHNGAQALEVQLARNAKKFGGDLEAAANHIGQVTVGTATDPYQPIESKEMITRESLKVLAKYRISTSITTRSPLILRDLDLLQEMRISAVNISINTLRADITRKMEPASPFPAKRLETVETLERHGIRTGIFIAPILPCLTDASSDLEQLIAAARNHRASFAHASPLRLSPDVKAWYMHVLELHFPRLLPAYRTLFPGTGAYANRAYTDQLMEKVHNLLHNYGFTRQPLPRPERSAIQAVVQGAPGDRKSLQQPGNAVEQLEFSF</sequence>
<dbReference type="SMART" id="SM00729">
    <property type="entry name" value="Elp3"/>
    <property type="match status" value="1"/>
</dbReference>
<dbReference type="InterPro" id="IPR007197">
    <property type="entry name" value="rSAM"/>
</dbReference>
<dbReference type="RefSeq" id="WP_188988244.1">
    <property type="nucleotide sequence ID" value="NZ_BMHP01000001.1"/>
</dbReference>
<evidence type="ECO:0000259" key="4">
    <source>
        <dbReference type="PROSITE" id="PS51918"/>
    </source>
</evidence>
<dbReference type="InterPro" id="IPR040086">
    <property type="entry name" value="MJ0683-like"/>
</dbReference>
<feature type="domain" description="Radical SAM core" evidence="4">
    <location>
        <begin position="21"/>
        <end position="271"/>
    </location>
</feature>
<organism evidence="5 6">
    <name type="scientific">Paenibacillus nasutitermitis</name>
    <dbReference type="NCBI Taxonomy" id="1652958"/>
    <lineage>
        <taxon>Bacteria</taxon>
        <taxon>Bacillati</taxon>
        <taxon>Bacillota</taxon>
        <taxon>Bacilli</taxon>
        <taxon>Bacillales</taxon>
        <taxon>Paenibacillaceae</taxon>
        <taxon>Paenibacillus</taxon>
    </lineage>
</organism>
<proteinExistence type="predicted"/>
<dbReference type="GO" id="GO:0051536">
    <property type="term" value="F:iron-sulfur cluster binding"/>
    <property type="evidence" value="ECO:0007669"/>
    <property type="project" value="UniProtKB-KW"/>
</dbReference>
<evidence type="ECO:0000313" key="6">
    <source>
        <dbReference type="Proteomes" id="UP000612456"/>
    </source>
</evidence>
<keyword evidence="2" id="KW-0408">Iron</keyword>
<dbReference type="Gene3D" id="3.80.30.30">
    <property type="match status" value="1"/>
</dbReference>
<dbReference type="AlphaFoldDB" id="A0A916YIX4"/>
<dbReference type="EMBL" id="BMHP01000001">
    <property type="protein sequence ID" value="GGD47918.1"/>
    <property type="molecule type" value="Genomic_DNA"/>
</dbReference>
<dbReference type="InterPro" id="IPR006638">
    <property type="entry name" value="Elp3/MiaA/NifB-like_rSAM"/>
</dbReference>
<dbReference type="GO" id="GO:0046872">
    <property type="term" value="F:metal ion binding"/>
    <property type="evidence" value="ECO:0007669"/>
    <property type="project" value="UniProtKB-KW"/>
</dbReference>
<name>A0A916YIX4_9BACL</name>
<dbReference type="Pfam" id="PF04055">
    <property type="entry name" value="Radical_SAM"/>
    <property type="match status" value="1"/>
</dbReference>
<keyword evidence="6" id="KW-1185">Reference proteome</keyword>
<gene>
    <name evidence="5" type="ORF">GCM10010911_01820</name>
</gene>
<reference evidence="5" key="1">
    <citation type="journal article" date="2014" name="Int. J. Syst. Evol. Microbiol.">
        <title>Complete genome sequence of Corynebacterium casei LMG S-19264T (=DSM 44701T), isolated from a smear-ripened cheese.</title>
        <authorList>
            <consortium name="US DOE Joint Genome Institute (JGI-PGF)"/>
            <person name="Walter F."/>
            <person name="Albersmeier A."/>
            <person name="Kalinowski J."/>
            <person name="Ruckert C."/>
        </authorList>
    </citation>
    <scope>NUCLEOTIDE SEQUENCE</scope>
    <source>
        <strain evidence="5">CGMCC 1.15178</strain>
    </source>
</reference>
<evidence type="ECO:0000256" key="3">
    <source>
        <dbReference type="ARBA" id="ARBA00023014"/>
    </source>
</evidence>
<dbReference type="PANTHER" id="PTHR43432:SF5">
    <property type="entry name" value="ELP3_MIAA_NIFB-LIKE RADICAL SAM CORE DOMAIN-CONTAINING PROTEIN"/>
    <property type="match status" value="1"/>
</dbReference>
<dbReference type="InterPro" id="IPR058240">
    <property type="entry name" value="rSAM_sf"/>
</dbReference>
<comment type="caution">
    <text evidence="5">The sequence shown here is derived from an EMBL/GenBank/DDBJ whole genome shotgun (WGS) entry which is preliminary data.</text>
</comment>
<protein>
    <submittedName>
        <fullName evidence="5">Radical SAM protein</fullName>
    </submittedName>
</protein>
<dbReference type="Proteomes" id="UP000612456">
    <property type="component" value="Unassembled WGS sequence"/>
</dbReference>
<reference evidence="5" key="2">
    <citation type="submission" date="2020-09" db="EMBL/GenBank/DDBJ databases">
        <authorList>
            <person name="Sun Q."/>
            <person name="Zhou Y."/>
        </authorList>
    </citation>
    <scope>NUCLEOTIDE SEQUENCE</scope>
    <source>
        <strain evidence="5">CGMCC 1.15178</strain>
    </source>
</reference>
<dbReference type="GO" id="GO:0003824">
    <property type="term" value="F:catalytic activity"/>
    <property type="evidence" value="ECO:0007669"/>
    <property type="project" value="InterPro"/>
</dbReference>
<keyword evidence="1" id="KW-0479">Metal-binding</keyword>
<dbReference type="SFLD" id="SFLDS00029">
    <property type="entry name" value="Radical_SAM"/>
    <property type="match status" value="1"/>
</dbReference>